<dbReference type="Gene3D" id="3.90.1200.10">
    <property type="match status" value="1"/>
</dbReference>
<name>A0A6N6JF68_9RHOB</name>
<sequence length="336" mass="37517">MQRTDEISAFLARTKWASAERRTIAGDASNRRYERLTDKDHGTAILMDAPPMKGEDVRPFVKIANHLLSIGLSAPKIYDADESLGVLLIEDLGDALYARVLAKDDTAEMDLYQCAIDALLVAHKAAPPQNLSPYDADAMTETALLSVDWYGAYGAEKVPTGQDRAALQQSVYQTLTEHMIGPTVLTQRDYHAENLIWLPDRDGPARVGLLDFQDAMLGDPAYDLASLLKDARRDVSREVQRATLERYCTEMNFERDRFSASYAACSAQRNLRILGVFTRLCVRDGKPHYPDLLPRVWRNLQSDLQHPALRDLAKCVGPLLPNPSPDVIAKIKQSHV</sequence>
<accession>A0A6N6JF68</accession>
<protein>
    <submittedName>
        <fullName evidence="2">Aminoglycoside phosphotransferase</fullName>
    </submittedName>
</protein>
<feature type="domain" description="Aminoglycoside phosphotransferase" evidence="1">
    <location>
        <begin position="22"/>
        <end position="255"/>
    </location>
</feature>
<organism evidence="2 3">
    <name type="scientific">Litoreibacter roseus</name>
    <dbReference type="NCBI Taxonomy" id="2601869"/>
    <lineage>
        <taxon>Bacteria</taxon>
        <taxon>Pseudomonadati</taxon>
        <taxon>Pseudomonadota</taxon>
        <taxon>Alphaproteobacteria</taxon>
        <taxon>Rhodobacterales</taxon>
        <taxon>Roseobacteraceae</taxon>
        <taxon>Litoreibacter</taxon>
    </lineage>
</organism>
<dbReference type="SUPFAM" id="SSF56112">
    <property type="entry name" value="Protein kinase-like (PK-like)"/>
    <property type="match status" value="1"/>
</dbReference>
<dbReference type="InterPro" id="IPR011009">
    <property type="entry name" value="Kinase-like_dom_sf"/>
</dbReference>
<gene>
    <name evidence="2" type="ORF">KIN_18480</name>
</gene>
<evidence type="ECO:0000313" key="2">
    <source>
        <dbReference type="EMBL" id="GFE64774.1"/>
    </source>
</evidence>
<dbReference type="InterPro" id="IPR002575">
    <property type="entry name" value="Aminoglycoside_PTrfase"/>
</dbReference>
<dbReference type="Proteomes" id="UP000436822">
    <property type="component" value="Unassembled WGS sequence"/>
</dbReference>
<dbReference type="GO" id="GO:0016740">
    <property type="term" value="F:transferase activity"/>
    <property type="evidence" value="ECO:0007669"/>
    <property type="project" value="UniProtKB-KW"/>
</dbReference>
<keyword evidence="3" id="KW-1185">Reference proteome</keyword>
<keyword evidence="2" id="KW-0808">Transferase</keyword>
<dbReference type="RefSeq" id="WP_243144878.1">
    <property type="nucleotide sequence ID" value="NZ_BLJE01000002.1"/>
</dbReference>
<dbReference type="AlphaFoldDB" id="A0A6N6JF68"/>
<comment type="caution">
    <text evidence="2">The sequence shown here is derived from an EMBL/GenBank/DDBJ whole genome shotgun (WGS) entry which is preliminary data.</text>
</comment>
<reference evidence="2 3" key="1">
    <citation type="submission" date="2019-12" db="EMBL/GenBank/DDBJ databases">
        <title>Litoreibacter badius sp. nov., a novel bacteriochlorophyll a-containing bacterium in the genus Litoreibacter.</title>
        <authorList>
            <person name="Kanamuro M."/>
            <person name="Takabe Y."/>
            <person name="Mori K."/>
            <person name="Takaichi S."/>
            <person name="Hanada S."/>
        </authorList>
    </citation>
    <scope>NUCLEOTIDE SEQUENCE [LARGE SCALE GENOMIC DNA]</scope>
    <source>
        <strain evidence="2 3">K6</strain>
    </source>
</reference>
<dbReference type="Pfam" id="PF01636">
    <property type="entry name" value="APH"/>
    <property type="match status" value="1"/>
</dbReference>
<proteinExistence type="predicted"/>
<dbReference type="EMBL" id="BLJE01000002">
    <property type="protein sequence ID" value="GFE64774.1"/>
    <property type="molecule type" value="Genomic_DNA"/>
</dbReference>
<evidence type="ECO:0000313" key="3">
    <source>
        <dbReference type="Proteomes" id="UP000436822"/>
    </source>
</evidence>
<dbReference type="Gene3D" id="3.30.200.20">
    <property type="entry name" value="Phosphorylase Kinase, domain 1"/>
    <property type="match status" value="1"/>
</dbReference>
<evidence type="ECO:0000259" key="1">
    <source>
        <dbReference type="Pfam" id="PF01636"/>
    </source>
</evidence>